<protein>
    <recommendedName>
        <fullName evidence="3">Transposase</fullName>
    </recommendedName>
</protein>
<accession>A0ABX2B078</accession>
<dbReference type="Proteomes" id="UP000820977">
    <property type="component" value="Unassembled WGS sequence"/>
</dbReference>
<comment type="caution">
    <text evidence="1">The sequence shown here is derived from an EMBL/GenBank/DDBJ whole genome shotgun (WGS) entry which is preliminary data.</text>
</comment>
<evidence type="ECO:0008006" key="3">
    <source>
        <dbReference type="Google" id="ProtNLM"/>
    </source>
</evidence>
<dbReference type="EMBL" id="JABKKJ010000006">
    <property type="protein sequence ID" value="NPE24924.1"/>
    <property type="molecule type" value="Genomic_DNA"/>
</dbReference>
<reference evidence="1 2" key="1">
    <citation type="submission" date="2020-05" db="EMBL/GenBank/DDBJ databases">
        <title>Distinct polysaccharide utilization as determinants for interspecies competition between intestinal Prevotella spp.</title>
        <authorList>
            <person name="Galvez E.J.C."/>
            <person name="Iljazovic A."/>
            <person name="Strowig T."/>
        </authorList>
    </citation>
    <scope>NUCLEOTIDE SEQUENCE [LARGE SCALE GENOMIC DNA]</scope>
    <source>
        <strain evidence="1 2">PCHR</strain>
    </source>
</reference>
<name>A0ABX2B078_9BACT</name>
<organism evidence="1 2">
    <name type="scientific">Xylanibacter caecicola</name>
    <dbReference type="NCBI Taxonomy" id="2736294"/>
    <lineage>
        <taxon>Bacteria</taxon>
        <taxon>Pseudomonadati</taxon>
        <taxon>Bacteroidota</taxon>
        <taxon>Bacteroidia</taxon>
        <taxon>Bacteroidales</taxon>
        <taxon>Prevotellaceae</taxon>
        <taxon>Xylanibacter</taxon>
    </lineage>
</organism>
<evidence type="ECO:0000313" key="2">
    <source>
        <dbReference type="Proteomes" id="UP000820977"/>
    </source>
</evidence>
<proteinExistence type="predicted"/>
<dbReference type="RefSeq" id="WP_172344414.1">
    <property type="nucleotide sequence ID" value="NZ_CASYYZ010000015.1"/>
</dbReference>
<evidence type="ECO:0000313" key="1">
    <source>
        <dbReference type="EMBL" id="NPE24924.1"/>
    </source>
</evidence>
<keyword evidence="2" id="KW-1185">Reference proteome</keyword>
<sequence length="113" mass="13306">MDNNNLSALKITSNFGKQNIKTRFRNITSNNSEMIQVINKEWEIAKTYIFDVALRKGNFQDKKHKQYKREKKIRELQNEIDALKYGADLGIRKLQRKIDALKNGADVEDIEEY</sequence>
<gene>
    <name evidence="1" type="ORF">HPS54_05230</name>
</gene>